<feature type="transmembrane region" description="Helical" evidence="1">
    <location>
        <begin position="7"/>
        <end position="26"/>
    </location>
</feature>
<sequence>MIQLNKGIIIAIVSALIIGGGVYYSANKEAKFTTPPAPTPSIQTNPLEEKIHIVNNNSEAGPGPLTKENVSLAGIHIGDSQEQVFKLYGEPTKKEQFHSTPFHGWIHGWNYEELGLFVSFYRKNEFEPIQGVVDVLVSAPSTLHTNTGIGIGDSIEKIVDNYDSVNGSKIHDPGNYRDIWINGANKFSIENSNDFYYYPTLRANLQNEHVIRIELSNI</sequence>
<dbReference type="EMBL" id="JAKOAV010000052">
    <property type="protein sequence ID" value="MDF9409932.1"/>
    <property type="molecule type" value="Genomic_DNA"/>
</dbReference>
<evidence type="ECO:0000313" key="3">
    <source>
        <dbReference type="Proteomes" id="UP001154312"/>
    </source>
</evidence>
<dbReference type="AlphaFoldDB" id="A0A9X4H7D1"/>
<keyword evidence="1" id="KW-0472">Membrane</keyword>
<dbReference type="Proteomes" id="UP001154312">
    <property type="component" value="Unassembled WGS sequence"/>
</dbReference>
<protein>
    <submittedName>
        <fullName evidence="2">Uncharacterized protein</fullName>
    </submittedName>
</protein>
<evidence type="ECO:0000256" key="1">
    <source>
        <dbReference type="SAM" id="Phobius"/>
    </source>
</evidence>
<comment type="caution">
    <text evidence="2">The sequence shown here is derived from an EMBL/GenBank/DDBJ whole genome shotgun (WGS) entry which is preliminary data.</text>
</comment>
<dbReference type="RefSeq" id="WP_277445457.1">
    <property type="nucleotide sequence ID" value="NZ_JAKOAV010000052.1"/>
</dbReference>
<keyword evidence="1" id="KW-1133">Transmembrane helix</keyword>
<organism evidence="2 3">
    <name type="scientific">Pelotomaculum isophthalicicum JI</name>
    <dbReference type="NCBI Taxonomy" id="947010"/>
    <lineage>
        <taxon>Bacteria</taxon>
        <taxon>Bacillati</taxon>
        <taxon>Bacillota</taxon>
        <taxon>Clostridia</taxon>
        <taxon>Eubacteriales</taxon>
        <taxon>Desulfotomaculaceae</taxon>
        <taxon>Pelotomaculum</taxon>
    </lineage>
</organism>
<name>A0A9X4H7D1_9FIRM</name>
<gene>
    <name evidence="2" type="ORF">L7E55_16540</name>
</gene>
<proteinExistence type="predicted"/>
<keyword evidence="1" id="KW-0812">Transmembrane</keyword>
<keyword evidence="3" id="KW-1185">Reference proteome</keyword>
<evidence type="ECO:0000313" key="2">
    <source>
        <dbReference type="EMBL" id="MDF9409932.1"/>
    </source>
</evidence>
<accession>A0A9X4H7D1</accession>
<reference evidence="2" key="1">
    <citation type="submission" date="2022-02" db="EMBL/GenBank/DDBJ databases">
        <authorList>
            <person name="Leng L."/>
        </authorList>
    </citation>
    <scope>NUCLEOTIDE SEQUENCE</scope>
    <source>
        <strain evidence="2">JI</strain>
    </source>
</reference>